<dbReference type="Gene3D" id="1.25.40.10">
    <property type="entry name" value="Tetratricopeptide repeat domain"/>
    <property type="match status" value="3"/>
</dbReference>
<feature type="repeat" description="PPR" evidence="3">
    <location>
        <begin position="391"/>
        <end position="425"/>
    </location>
</feature>
<comment type="caution">
    <text evidence="4">The sequence shown here is derived from an EMBL/GenBank/DDBJ whole genome shotgun (WGS) entry which is preliminary data.</text>
</comment>
<dbReference type="EMBL" id="JAVIJP010000028">
    <property type="protein sequence ID" value="KAL3634802.1"/>
    <property type="molecule type" value="Genomic_DNA"/>
</dbReference>
<dbReference type="NCBIfam" id="TIGR00756">
    <property type="entry name" value="PPR"/>
    <property type="match status" value="6"/>
</dbReference>
<evidence type="ECO:0008006" key="6">
    <source>
        <dbReference type="Google" id="ProtNLM"/>
    </source>
</evidence>
<organism evidence="4 5">
    <name type="scientific">Castilleja foliolosa</name>
    <dbReference type="NCBI Taxonomy" id="1961234"/>
    <lineage>
        <taxon>Eukaryota</taxon>
        <taxon>Viridiplantae</taxon>
        <taxon>Streptophyta</taxon>
        <taxon>Embryophyta</taxon>
        <taxon>Tracheophyta</taxon>
        <taxon>Spermatophyta</taxon>
        <taxon>Magnoliopsida</taxon>
        <taxon>eudicotyledons</taxon>
        <taxon>Gunneridae</taxon>
        <taxon>Pentapetalae</taxon>
        <taxon>asterids</taxon>
        <taxon>lamiids</taxon>
        <taxon>Lamiales</taxon>
        <taxon>Orobanchaceae</taxon>
        <taxon>Pedicularideae</taxon>
        <taxon>Castillejinae</taxon>
        <taxon>Castilleja</taxon>
    </lineage>
</organism>
<dbReference type="InterPro" id="IPR046960">
    <property type="entry name" value="PPR_At4g14850-like_plant"/>
</dbReference>
<dbReference type="AlphaFoldDB" id="A0ABD3D1X4"/>
<evidence type="ECO:0000256" key="3">
    <source>
        <dbReference type="PROSITE-ProRule" id="PRU00708"/>
    </source>
</evidence>
<keyword evidence="2" id="KW-0677">Repeat</keyword>
<dbReference type="FunFam" id="1.25.40.10:FF:000511">
    <property type="entry name" value="Pentatricopeptide repeat-containing protein"/>
    <property type="match status" value="1"/>
</dbReference>
<evidence type="ECO:0000256" key="1">
    <source>
        <dbReference type="ARBA" id="ARBA00006643"/>
    </source>
</evidence>
<dbReference type="Pfam" id="PF01535">
    <property type="entry name" value="PPR"/>
    <property type="match status" value="6"/>
</dbReference>
<dbReference type="FunFam" id="1.25.40.10:FF:000333">
    <property type="entry name" value="Pentatricopeptide repeat-containing protein"/>
    <property type="match status" value="1"/>
</dbReference>
<evidence type="ECO:0000313" key="4">
    <source>
        <dbReference type="EMBL" id="KAL3634802.1"/>
    </source>
</evidence>
<dbReference type="Proteomes" id="UP001632038">
    <property type="component" value="Unassembled WGS sequence"/>
</dbReference>
<sequence length="598" mass="67915">MEQKLAFILSKCKNPKQLKQTHLQILVNGLKDSNFLATKLMPLSSDLISLDYANKILQTSPNPSLICYNTLIKCSIGKSRKIATIAYNRSRQLGISSNSFTFTFLLRCFESFHELKSGETVHAYVLKIGFESSNFVMNTLLNFYAKCGSDLRSACKVFVEMPDRDVVSWNTMIQAYMSYGDIESATKLFDSMPERNLVTWNSIISGMAKSGDMDSANKFFQRMPVRNIVSSNVMISGYVKSGDMKRARAIFDQMPDRSIVSWTSFVSGYAMSGDIESAKIVFNQMPLKNVVSWNAMIAGFVNSHKFDEALQVFHHMLTDKKVKPDQMTLISTLSACTHLNSLEHGKWIESYIRKNKFELSLSLGNALIDMFAKCGDLENARTVFDKMSRRCIITWTTMISGLAVNGICDEAIKLFDKMCYEGLIKPDDVIFITVLSACAHGGLVEECKVLFNRMVNLFRIEPRIEHYGCVVDVLGRAGLIEEAIRFVEIMHLEPNAVVWATLLSACRYHKNNDLSNFLIRKILEREPNNLGYLKLAKDFIGARDERTDKVPGCSSIQVDDCVHEFVARDTRHRRIKEVYRALRRLNRHMRTTNCVSVE</sequence>
<dbReference type="PROSITE" id="PS51375">
    <property type="entry name" value="PPR"/>
    <property type="match status" value="5"/>
</dbReference>
<feature type="repeat" description="PPR" evidence="3">
    <location>
        <begin position="227"/>
        <end position="261"/>
    </location>
</feature>
<accession>A0ABD3D1X4</accession>
<dbReference type="InterPro" id="IPR002885">
    <property type="entry name" value="PPR_rpt"/>
</dbReference>
<reference evidence="5" key="1">
    <citation type="journal article" date="2024" name="IScience">
        <title>Strigolactones Initiate the Formation of Haustorium-like Structures in Castilleja.</title>
        <authorList>
            <person name="Buerger M."/>
            <person name="Peterson D."/>
            <person name="Chory J."/>
        </authorList>
    </citation>
    <scope>NUCLEOTIDE SEQUENCE [LARGE SCALE GENOMIC DNA]</scope>
</reference>
<dbReference type="PANTHER" id="PTHR47926">
    <property type="entry name" value="PENTATRICOPEPTIDE REPEAT-CONTAINING PROTEIN"/>
    <property type="match status" value="1"/>
</dbReference>
<feature type="repeat" description="PPR" evidence="3">
    <location>
        <begin position="360"/>
        <end position="390"/>
    </location>
</feature>
<evidence type="ECO:0000256" key="2">
    <source>
        <dbReference type="ARBA" id="ARBA00022737"/>
    </source>
</evidence>
<dbReference type="InterPro" id="IPR011990">
    <property type="entry name" value="TPR-like_helical_dom_sf"/>
</dbReference>
<feature type="repeat" description="PPR" evidence="3">
    <location>
        <begin position="289"/>
        <end position="324"/>
    </location>
</feature>
<dbReference type="PANTHER" id="PTHR47926:SF531">
    <property type="entry name" value="TETRATRICOPEPTIDE REPEAT SUPERFAMILY PROTEIN"/>
    <property type="match status" value="1"/>
</dbReference>
<proteinExistence type="inferred from homology"/>
<comment type="similarity">
    <text evidence="1">Belongs to the PPR family. PCMP-H subfamily.</text>
</comment>
<keyword evidence="5" id="KW-1185">Reference proteome</keyword>
<dbReference type="Pfam" id="PF13041">
    <property type="entry name" value="PPR_2"/>
    <property type="match status" value="2"/>
</dbReference>
<feature type="repeat" description="PPR" evidence="3">
    <location>
        <begin position="165"/>
        <end position="199"/>
    </location>
</feature>
<dbReference type="SUPFAM" id="SSF48452">
    <property type="entry name" value="TPR-like"/>
    <property type="match status" value="1"/>
</dbReference>
<dbReference type="FunFam" id="1.25.40.10:FF:000934">
    <property type="entry name" value="Pentatricopeptide repeat-containing protein"/>
    <property type="match status" value="1"/>
</dbReference>
<name>A0ABD3D1X4_9LAMI</name>
<evidence type="ECO:0000313" key="5">
    <source>
        <dbReference type="Proteomes" id="UP001632038"/>
    </source>
</evidence>
<protein>
    <recommendedName>
        <fullName evidence="6">Chlororespiratory reduction 4</fullName>
    </recommendedName>
</protein>
<gene>
    <name evidence="4" type="ORF">CASFOL_021856</name>
</gene>